<dbReference type="PANTHER" id="PTHR43991">
    <property type="entry name" value="WD REPEAT PROTEIN (AFU_ORTHOLOGUE AFUA_8G05640)-RELATED"/>
    <property type="match status" value="1"/>
</dbReference>
<dbReference type="Pfam" id="PF10313">
    <property type="entry name" value="DUF2415"/>
    <property type="match status" value="1"/>
</dbReference>
<reference evidence="2 3" key="1">
    <citation type="journal article" date="2013" name="BMC Genomics">
        <title>Genome sequencing and comparative genomics of honey bee microsporidia, Nosema apis reveal novel insights into host-parasite interactions.</title>
        <authorList>
            <person name="Chen Yp."/>
            <person name="Pettis J.S."/>
            <person name="Zhao Y."/>
            <person name="Liu X."/>
            <person name="Tallon L.J."/>
            <person name="Sadzewicz L.D."/>
            <person name="Li R."/>
            <person name="Zheng H."/>
            <person name="Huang S."/>
            <person name="Zhang X."/>
            <person name="Hamilton M.C."/>
            <person name="Pernal S.F."/>
            <person name="Melathopoulos A.P."/>
            <person name="Yan X."/>
            <person name="Evans J.D."/>
        </authorList>
    </citation>
    <scope>NUCLEOTIDE SEQUENCE [LARGE SCALE GENOMIC DNA]</scope>
    <source>
        <strain evidence="2 3">BRL 01</strain>
    </source>
</reference>
<dbReference type="EMBL" id="KE647071">
    <property type="protein sequence ID" value="EQB61879.1"/>
    <property type="molecule type" value="Genomic_DNA"/>
</dbReference>
<accession>T0LC67</accession>
<dbReference type="SUPFAM" id="SSF69322">
    <property type="entry name" value="Tricorn protease domain 2"/>
    <property type="match status" value="1"/>
</dbReference>
<dbReference type="Proteomes" id="UP000053780">
    <property type="component" value="Unassembled WGS sequence"/>
</dbReference>
<evidence type="ECO:0000313" key="3">
    <source>
        <dbReference type="Proteomes" id="UP000053780"/>
    </source>
</evidence>
<dbReference type="HOGENOM" id="CLU_047613_0_0_1"/>
<dbReference type="PANTHER" id="PTHR43991:SF9">
    <property type="entry name" value="DUF2415 DOMAIN-CONTAINING PROTEIN"/>
    <property type="match status" value="1"/>
</dbReference>
<organism evidence="2 3">
    <name type="scientific">Vairimorpha apis BRL 01</name>
    <dbReference type="NCBI Taxonomy" id="1037528"/>
    <lineage>
        <taxon>Eukaryota</taxon>
        <taxon>Fungi</taxon>
        <taxon>Fungi incertae sedis</taxon>
        <taxon>Microsporidia</taxon>
        <taxon>Nosematidae</taxon>
        <taxon>Vairimorpha</taxon>
    </lineage>
</organism>
<name>T0LC67_9MICR</name>
<evidence type="ECO:0000259" key="1">
    <source>
        <dbReference type="Pfam" id="PF10313"/>
    </source>
</evidence>
<dbReference type="Gene3D" id="2.130.10.10">
    <property type="entry name" value="YVTN repeat-like/Quinoprotein amine dehydrogenase"/>
    <property type="match status" value="1"/>
</dbReference>
<dbReference type="AlphaFoldDB" id="T0LC67"/>
<evidence type="ECO:0000313" key="2">
    <source>
        <dbReference type="EMBL" id="EQB61879.1"/>
    </source>
</evidence>
<dbReference type="InterPro" id="IPR015943">
    <property type="entry name" value="WD40/YVTN_repeat-like_dom_sf"/>
</dbReference>
<sequence>MSFISSNNYEFNYHKFIYKNPKIHNEGIKSQHWQLKDMLKTYENKLLFSQHNKVFLYDTKLKQKKILANELKFYPASLNAYKNYLVVGGANGQLYIKNLETKTFLISSISNSINNHINISEDAIYISNNDRNLKIITLDLENLLQINFPSQVNHSCVSPDNKYLVLVGDSNDVFLYGIEKLHYRLIAKLKTVNDGGFCVSWNKLSNIQQCGTPKGAVRSVFFSKKHSIDLLFFTEQYSYINVYDTRTFEHRQINNVKDSMLTGSTILENDYKVFVSTETEIFEYDIDTVIRRIFGGI</sequence>
<protein>
    <submittedName>
        <fullName evidence="2">Wd40 yvtn repeat-like protein</fullName>
    </submittedName>
</protein>
<proteinExistence type="predicted"/>
<gene>
    <name evidence="2" type="ORF">NAPIS_ORF00544</name>
</gene>
<feature type="domain" description="DUF2415" evidence="1">
    <location>
        <begin position="215"/>
        <end position="253"/>
    </location>
</feature>
<dbReference type="InterPro" id="IPR019417">
    <property type="entry name" value="DUF2415"/>
</dbReference>
<dbReference type="VEuPathDB" id="MicrosporidiaDB:NAPIS_ORF00544"/>
<dbReference type="OrthoDB" id="64353at2759"/>
<keyword evidence="3" id="KW-1185">Reference proteome</keyword>